<sequence length="441" mass="47181">MALSRRQWIVMTVAMLGVLANTSTYGVLAPFYPKEARLKDNSNFQIGVVFSAYAVLGFFSSPIVGYLLSTGVSSKVILVTGIFIGGGFFAVMGLLHRVLPGTPFFIANLACRLVQTFGASTCSTCFYSIVAAELPNYRNIAIATLEMTFGLGMMLGPALGGVLYELGGYPLPCYVFGGLACVVGVVAVVCLPRTELPDTPIAKINWRAIDIQLIFDMLATNCALSIMNYNDVSLSSELEAYGMSQSRMGLVFLICAMVYAVSSMLWGSCVRRVGDSRYLVVAGALIAALGVFLMRPVEKAGVKITLPLQIGAQSLLGLGMSAMYVCSTLHGMHYAVHRLGFSDDISTHGFISGIFMASMFSGCFIGPIVGGLLSDAFGYATTLEVGTYWVLATASCVIFGLCTDRPRRNETPRIPSKDEQIIIRTTAETAKNDQNGPAANN</sequence>
<dbReference type="PANTHER" id="PTHR23506:SF26">
    <property type="entry name" value="MFS-TYPE TRANSPORTER SLC18B1"/>
    <property type="match status" value="1"/>
</dbReference>
<evidence type="ECO:0000256" key="5">
    <source>
        <dbReference type="ARBA" id="ARBA00023136"/>
    </source>
</evidence>
<feature type="transmembrane region" description="Helical" evidence="6">
    <location>
        <begin position="44"/>
        <end position="69"/>
    </location>
</feature>
<dbReference type="GO" id="GO:0016020">
    <property type="term" value="C:membrane"/>
    <property type="evidence" value="ECO:0007669"/>
    <property type="project" value="UniProtKB-SubCell"/>
</dbReference>
<evidence type="ECO:0000259" key="7">
    <source>
        <dbReference type="PROSITE" id="PS50850"/>
    </source>
</evidence>
<keyword evidence="2" id="KW-0813">Transport</keyword>
<feature type="transmembrane region" description="Helical" evidence="6">
    <location>
        <begin position="278"/>
        <end position="295"/>
    </location>
</feature>
<feature type="transmembrane region" description="Helical" evidence="6">
    <location>
        <begin position="142"/>
        <end position="163"/>
    </location>
</feature>
<feature type="transmembrane region" description="Helical" evidence="6">
    <location>
        <begin position="385"/>
        <end position="403"/>
    </location>
</feature>
<dbReference type="Pfam" id="PF07690">
    <property type="entry name" value="MFS_1"/>
    <property type="match status" value="1"/>
</dbReference>
<dbReference type="InterPro" id="IPR011701">
    <property type="entry name" value="MFS"/>
</dbReference>
<organism evidence="8 9">
    <name type="scientific">Tropilaelaps mercedesae</name>
    <dbReference type="NCBI Taxonomy" id="418985"/>
    <lineage>
        <taxon>Eukaryota</taxon>
        <taxon>Metazoa</taxon>
        <taxon>Ecdysozoa</taxon>
        <taxon>Arthropoda</taxon>
        <taxon>Chelicerata</taxon>
        <taxon>Arachnida</taxon>
        <taxon>Acari</taxon>
        <taxon>Parasitiformes</taxon>
        <taxon>Mesostigmata</taxon>
        <taxon>Gamasina</taxon>
        <taxon>Dermanyssoidea</taxon>
        <taxon>Laelapidae</taxon>
        <taxon>Tropilaelaps</taxon>
    </lineage>
</organism>
<proteinExistence type="predicted"/>
<evidence type="ECO:0000256" key="4">
    <source>
        <dbReference type="ARBA" id="ARBA00022989"/>
    </source>
</evidence>
<feature type="transmembrane region" description="Helical" evidence="6">
    <location>
        <begin position="211"/>
        <end position="229"/>
    </location>
</feature>
<evidence type="ECO:0000313" key="8">
    <source>
        <dbReference type="EMBL" id="OQR77277.1"/>
    </source>
</evidence>
<feature type="domain" description="Major facilitator superfamily (MFS) profile" evidence="7">
    <location>
        <begin position="209"/>
        <end position="441"/>
    </location>
</feature>
<dbReference type="PANTHER" id="PTHR23506">
    <property type="entry name" value="GH10249P"/>
    <property type="match status" value="1"/>
</dbReference>
<reference evidence="8 9" key="1">
    <citation type="journal article" date="2017" name="Gigascience">
        <title>Draft genome of the honey bee ectoparasitic mite, Tropilaelaps mercedesae, is shaped by the parasitic life history.</title>
        <authorList>
            <person name="Dong X."/>
            <person name="Armstrong S.D."/>
            <person name="Xia D."/>
            <person name="Makepeace B.L."/>
            <person name="Darby A.C."/>
            <person name="Kadowaki T."/>
        </authorList>
    </citation>
    <scope>NUCLEOTIDE SEQUENCE [LARGE SCALE GENOMIC DNA]</scope>
    <source>
        <strain evidence="8">Wuxi-XJTLU</strain>
    </source>
</reference>
<dbReference type="AlphaFoldDB" id="A0A1V9XUU2"/>
<feature type="transmembrane region" description="Helical" evidence="6">
    <location>
        <begin position="76"/>
        <end position="99"/>
    </location>
</feature>
<comment type="caution">
    <text evidence="8">The sequence shown here is derived from an EMBL/GenBank/DDBJ whole genome shotgun (WGS) entry which is preliminary data.</text>
</comment>
<keyword evidence="9" id="KW-1185">Reference proteome</keyword>
<evidence type="ECO:0000256" key="6">
    <source>
        <dbReference type="SAM" id="Phobius"/>
    </source>
</evidence>
<evidence type="ECO:0000256" key="2">
    <source>
        <dbReference type="ARBA" id="ARBA00022448"/>
    </source>
</evidence>
<evidence type="ECO:0000256" key="3">
    <source>
        <dbReference type="ARBA" id="ARBA00022692"/>
    </source>
</evidence>
<dbReference type="SUPFAM" id="SSF103473">
    <property type="entry name" value="MFS general substrate transporter"/>
    <property type="match status" value="1"/>
</dbReference>
<dbReference type="STRING" id="418985.A0A1V9XUU2"/>
<feature type="transmembrane region" description="Helical" evidence="6">
    <location>
        <begin position="12"/>
        <end position="32"/>
    </location>
</feature>
<keyword evidence="4 6" id="KW-1133">Transmembrane helix</keyword>
<keyword evidence="3 6" id="KW-0812">Transmembrane</keyword>
<dbReference type="PROSITE" id="PS50850">
    <property type="entry name" value="MFS"/>
    <property type="match status" value="1"/>
</dbReference>
<accession>A0A1V9XUU2</accession>
<evidence type="ECO:0000313" key="9">
    <source>
        <dbReference type="Proteomes" id="UP000192247"/>
    </source>
</evidence>
<dbReference type="EMBL" id="MNPL01003751">
    <property type="protein sequence ID" value="OQR77277.1"/>
    <property type="molecule type" value="Genomic_DNA"/>
</dbReference>
<dbReference type="GO" id="GO:0022857">
    <property type="term" value="F:transmembrane transporter activity"/>
    <property type="evidence" value="ECO:0007669"/>
    <property type="project" value="InterPro"/>
</dbReference>
<feature type="transmembrane region" description="Helical" evidence="6">
    <location>
        <begin position="315"/>
        <end position="336"/>
    </location>
</feature>
<feature type="transmembrane region" description="Helical" evidence="6">
    <location>
        <begin position="169"/>
        <end position="191"/>
    </location>
</feature>
<protein>
    <submittedName>
        <fullName evidence="8">MFS-type transporter SLC18B1-like</fullName>
    </submittedName>
</protein>
<dbReference type="InterPro" id="IPR020846">
    <property type="entry name" value="MFS_dom"/>
</dbReference>
<dbReference type="InterPro" id="IPR036259">
    <property type="entry name" value="MFS_trans_sf"/>
</dbReference>
<dbReference type="Gene3D" id="1.20.1250.20">
    <property type="entry name" value="MFS general substrate transporter like domains"/>
    <property type="match status" value="2"/>
</dbReference>
<feature type="transmembrane region" description="Helical" evidence="6">
    <location>
        <begin position="348"/>
        <end position="373"/>
    </location>
</feature>
<dbReference type="InterPro" id="IPR050930">
    <property type="entry name" value="MFS_Vesicular_Transporter"/>
</dbReference>
<evidence type="ECO:0000256" key="1">
    <source>
        <dbReference type="ARBA" id="ARBA00004141"/>
    </source>
</evidence>
<dbReference type="Proteomes" id="UP000192247">
    <property type="component" value="Unassembled WGS sequence"/>
</dbReference>
<dbReference type="InParanoid" id="A0A1V9XUU2"/>
<dbReference type="OrthoDB" id="446368at2759"/>
<comment type="subcellular location">
    <subcellularLocation>
        <location evidence="1">Membrane</location>
        <topology evidence="1">Multi-pass membrane protein</topology>
    </subcellularLocation>
</comment>
<keyword evidence="5 6" id="KW-0472">Membrane</keyword>
<gene>
    <name evidence="8" type="ORF">BIW11_00460</name>
</gene>
<feature type="transmembrane region" description="Helical" evidence="6">
    <location>
        <begin position="249"/>
        <end position="266"/>
    </location>
</feature>
<feature type="transmembrane region" description="Helical" evidence="6">
    <location>
        <begin position="105"/>
        <end position="130"/>
    </location>
</feature>
<name>A0A1V9XUU2_9ACAR</name>